<evidence type="ECO:0000313" key="2">
    <source>
        <dbReference type="EMBL" id="GAA0438863.1"/>
    </source>
</evidence>
<keyword evidence="1" id="KW-1133">Transmembrane helix</keyword>
<organism evidence="2 3">
    <name type="scientific">Lentibacillus halophilus</name>
    <dbReference type="NCBI Taxonomy" id="295065"/>
    <lineage>
        <taxon>Bacteria</taxon>
        <taxon>Bacillati</taxon>
        <taxon>Bacillota</taxon>
        <taxon>Bacilli</taxon>
        <taxon>Bacillales</taxon>
        <taxon>Bacillaceae</taxon>
        <taxon>Lentibacillus</taxon>
    </lineage>
</organism>
<keyword evidence="3" id="KW-1185">Reference proteome</keyword>
<keyword evidence="1" id="KW-0472">Membrane</keyword>
<accession>A0ABN0Z8Q3</accession>
<feature type="transmembrane region" description="Helical" evidence="1">
    <location>
        <begin position="41"/>
        <end position="60"/>
    </location>
</feature>
<evidence type="ECO:0000256" key="1">
    <source>
        <dbReference type="SAM" id="Phobius"/>
    </source>
</evidence>
<reference evidence="2 3" key="1">
    <citation type="journal article" date="2019" name="Int. J. Syst. Evol. Microbiol.">
        <title>The Global Catalogue of Microorganisms (GCM) 10K type strain sequencing project: providing services to taxonomists for standard genome sequencing and annotation.</title>
        <authorList>
            <consortium name="The Broad Institute Genomics Platform"/>
            <consortium name="The Broad Institute Genome Sequencing Center for Infectious Disease"/>
            <person name="Wu L."/>
            <person name="Ma J."/>
        </authorList>
    </citation>
    <scope>NUCLEOTIDE SEQUENCE [LARGE SCALE GENOMIC DNA]</scope>
    <source>
        <strain evidence="2 3">JCM 12149</strain>
    </source>
</reference>
<comment type="caution">
    <text evidence="2">The sequence shown here is derived from an EMBL/GenBank/DDBJ whole genome shotgun (WGS) entry which is preliminary data.</text>
</comment>
<dbReference type="Proteomes" id="UP001501459">
    <property type="component" value="Unassembled WGS sequence"/>
</dbReference>
<keyword evidence="1" id="KW-0812">Transmembrane</keyword>
<feature type="transmembrane region" description="Helical" evidence="1">
    <location>
        <begin position="5"/>
        <end position="25"/>
    </location>
</feature>
<protein>
    <submittedName>
        <fullName evidence="2">Uncharacterized protein</fullName>
    </submittedName>
</protein>
<proteinExistence type="predicted"/>
<name>A0ABN0Z8Q3_9BACI</name>
<dbReference type="EMBL" id="BAAADM010000038">
    <property type="protein sequence ID" value="GAA0438863.1"/>
    <property type="molecule type" value="Genomic_DNA"/>
</dbReference>
<gene>
    <name evidence="2" type="ORF">GCM10008983_14710</name>
</gene>
<evidence type="ECO:0000313" key="3">
    <source>
        <dbReference type="Proteomes" id="UP001501459"/>
    </source>
</evidence>
<sequence length="66" mass="7370">MKGFIILCLGILTLLASIIFLYISYQPKVGPIGNGPNYTQIWITFSAIFLSGLLGIFRAVQEFMKK</sequence>